<evidence type="ECO:0000256" key="1">
    <source>
        <dbReference type="SAM" id="MobiDB-lite"/>
    </source>
</evidence>
<organism evidence="2 3">
    <name type="scientific">Stenotrophomonas oahuensis</name>
    <dbReference type="NCBI Taxonomy" id="3003271"/>
    <lineage>
        <taxon>Bacteria</taxon>
        <taxon>Pseudomonadati</taxon>
        <taxon>Pseudomonadota</taxon>
        <taxon>Gammaproteobacteria</taxon>
        <taxon>Lysobacterales</taxon>
        <taxon>Lysobacteraceae</taxon>
        <taxon>Stenotrophomonas</taxon>
    </lineage>
</organism>
<reference evidence="2 3" key="1">
    <citation type="submission" date="2022-12" db="EMBL/GenBank/DDBJ databases">
        <title>Two new species, Stenotrophomonas aracearum and Stenotrophomonas oahuensis, isolated from Anthurium (Araceae family) in Hawaii.</title>
        <authorList>
            <person name="Chunag S.C."/>
            <person name="Dobhal S."/>
            <person name="Alvarez A."/>
            <person name="Arif M."/>
        </authorList>
    </citation>
    <scope>NUCLEOTIDE SEQUENCE [LARGE SCALE GENOMIC DNA]</scope>
    <source>
        <strain evidence="2 3">A5586</strain>
    </source>
</reference>
<feature type="region of interest" description="Disordered" evidence="1">
    <location>
        <begin position="79"/>
        <end position="103"/>
    </location>
</feature>
<dbReference type="Proteomes" id="UP001302072">
    <property type="component" value="Chromosome"/>
</dbReference>
<gene>
    <name evidence="2" type="ORF">PDM29_15305</name>
</gene>
<feature type="compositionally biased region" description="Basic and acidic residues" evidence="1">
    <location>
        <begin position="81"/>
        <end position="103"/>
    </location>
</feature>
<accession>A0ABY9YLE0</accession>
<sequence length="103" mass="11941">MTQTPTPAELQADIAAFEFIFTEFSRTMEPAALLKVLTYLLRNAQREAAESDTPQLQARIIRLQTLLAQVEPEAQRQITALKHEKSNQRREKARHRAENLRQR</sequence>
<protein>
    <submittedName>
        <fullName evidence="2">Uncharacterized protein</fullName>
    </submittedName>
</protein>
<evidence type="ECO:0000313" key="3">
    <source>
        <dbReference type="Proteomes" id="UP001302072"/>
    </source>
</evidence>
<keyword evidence="3" id="KW-1185">Reference proteome</keyword>
<name>A0ABY9YLE0_9GAMM</name>
<evidence type="ECO:0000313" key="2">
    <source>
        <dbReference type="EMBL" id="WNH51699.1"/>
    </source>
</evidence>
<proteinExistence type="predicted"/>
<dbReference type="RefSeq" id="WP_311190930.1">
    <property type="nucleotide sequence ID" value="NZ_CP115541.1"/>
</dbReference>
<dbReference type="EMBL" id="CP115541">
    <property type="protein sequence ID" value="WNH51699.1"/>
    <property type="molecule type" value="Genomic_DNA"/>
</dbReference>